<dbReference type="Pfam" id="PF03348">
    <property type="entry name" value="Serinc"/>
    <property type="match status" value="1"/>
</dbReference>
<keyword evidence="4 6" id="KW-1133">Transmembrane helix</keyword>
<gene>
    <name evidence="7" type="ORF">EB796_009869</name>
</gene>
<dbReference type="PANTHER" id="PTHR10383">
    <property type="entry name" value="SERINE INCORPORATOR"/>
    <property type="match status" value="1"/>
</dbReference>
<comment type="caution">
    <text evidence="7">The sequence shown here is derived from an EMBL/GenBank/DDBJ whole genome shotgun (WGS) entry which is preliminary data.</text>
</comment>
<comment type="similarity">
    <text evidence="2">Belongs to the TDE1 family.</text>
</comment>
<feature type="transmembrane region" description="Helical" evidence="6">
    <location>
        <begin position="247"/>
        <end position="265"/>
    </location>
</feature>
<keyword evidence="3 6" id="KW-0812">Transmembrane</keyword>
<dbReference type="OrthoDB" id="5963193at2759"/>
<feature type="transmembrane region" description="Helical" evidence="6">
    <location>
        <begin position="29"/>
        <end position="50"/>
    </location>
</feature>
<keyword evidence="8" id="KW-1185">Reference proteome</keyword>
<evidence type="ECO:0000256" key="3">
    <source>
        <dbReference type="ARBA" id="ARBA00022692"/>
    </source>
</evidence>
<reference evidence="7" key="1">
    <citation type="submission" date="2020-06" db="EMBL/GenBank/DDBJ databases">
        <title>Draft genome of Bugula neritina, a colonial animal packing powerful symbionts and potential medicines.</title>
        <authorList>
            <person name="Rayko M."/>
        </authorList>
    </citation>
    <scope>NUCLEOTIDE SEQUENCE [LARGE SCALE GENOMIC DNA]</scope>
    <source>
        <strain evidence="7">Kwan_BN1</strain>
    </source>
</reference>
<dbReference type="AlphaFoldDB" id="A0A7J7K0V5"/>
<feature type="transmembrane region" description="Helical" evidence="6">
    <location>
        <begin position="127"/>
        <end position="149"/>
    </location>
</feature>
<sequence>MLACCVGTSACSLCCKCCPSCKNSTSTRIVYAVFLLLGVIVSCILLIPGVRQGLDKVPGLCNGIQQSLPVNIVNGKGLSTGLANCDLVVGYRAVYAICFGMVCFFTFMALLMICVKSSKDPRAKFQNGLWLFKFIMFVGPMVGGFYLPWGTMATPWMILGMIGAFLFILVQLVLVVDFAYAWNEKFLEKAEEGNGHKGWYIALLVFTVLFFAITLTAAGLMIYFYGFPDQNTVVTDSVQQACNTHKTFVSVNLVLIVIISIVAVLPQVQNANPKSGLLQPSVIALYVIYLTWSAISNDIDCNPSLTQIYIKLNGGATTPNATATSNSTGAFGSQVDAISIISLVIWFVAIIYSSMRNSSHSNVGRLTMKGDGESVILTDTDDKTSEKGDDEDSEWGQKVYDNEKDAVAYNYTFFHLMFVLASFYVMMTLTNWYKPEIAQSGIVTLTASRPAMWVKIASSWVCLLIYLWTLIAPLVLTGREFN</sequence>
<feature type="transmembrane region" description="Helical" evidence="6">
    <location>
        <begin position="453"/>
        <end position="476"/>
    </location>
</feature>
<dbReference type="EMBL" id="VXIV02001559">
    <property type="protein sequence ID" value="KAF6031823.1"/>
    <property type="molecule type" value="Genomic_DNA"/>
</dbReference>
<evidence type="ECO:0000256" key="5">
    <source>
        <dbReference type="ARBA" id="ARBA00023136"/>
    </source>
</evidence>
<evidence type="ECO:0000256" key="2">
    <source>
        <dbReference type="ARBA" id="ARBA00006665"/>
    </source>
</evidence>
<evidence type="ECO:0000256" key="6">
    <source>
        <dbReference type="SAM" id="Phobius"/>
    </source>
</evidence>
<evidence type="ECO:0008006" key="9">
    <source>
        <dbReference type="Google" id="ProtNLM"/>
    </source>
</evidence>
<feature type="transmembrane region" description="Helical" evidence="6">
    <location>
        <begin position="277"/>
        <end position="295"/>
    </location>
</feature>
<proteinExistence type="inferred from homology"/>
<evidence type="ECO:0000313" key="7">
    <source>
        <dbReference type="EMBL" id="KAF6031823.1"/>
    </source>
</evidence>
<name>A0A7J7K0V5_BUGNE</name>
<feature type="transmembrane region" description="Helical" evidence="6">
    <location>
        <begin position="155"/>
        <end position="180"/>
    </location>
</feature>
<evidence type="ECO:0000256" key="1">
    <source>
        <dbReference type="ARBA" id="ARBA00004141"/>
    </source>
</evidence>
<evidence type="ECO:0000313" key="8">
    <source>
        <dbReference type="Proteomes" id="UP000593567"/>
    </source>
</evidence>
<feature type="transmembrane region" description="Helical" evidence="6">
    <location>
        <begin position="201"/>
        <end position="227"/>
    </location>
</feature>
<dbReference type="GO" id="GO:0016020">
    <property type="term" value="C:membrane"/>
    <property type="evidence" value="ECO:0007669"/>
    <property type="project" value="UniProtKB-SubCell"/>
</dbReference>
<feature type="transmembrane region" description="Helical" evidence="6">
    <location>
        <begin position="93"/>
        <end position="115"/>
    </location>
</feature>
<evidence type="ECO:0000256" key="4">
    <source>
        <dbReference type="ARBA" id="ARBA00022989"/>
    </source>
</evidence>
<dbReference type="Proteomes" id="UP000593567">
    <property type="component" value="Unassembled WGS sequence"/>
</dbReference>
<keyword evidence="5 6" id="KW-0472">Membrane</keyword>
<organism evidence="7 8">
    <name type="scientific">Bugula neritina</name>
    <name type="common">Brown bryozoan</name>
    <name type="synonym">Sertularia neritina</name>
    <dbReference type="NCBI Taxonomy" id="10212"/>
    <lineage>
        <taxon>Eukaryota</taxon>
        <taxon>Metazoa</taxon>
        <taxon>Spiralia</taxon>
        <taxon>Lophotrochozoa</taxon>
        <taxon>Bryozoa</taxon>
        <taxon>Gymnolaemata</taxon>
        <taxon>Cheilostomatida</taxon>
        <taxon>Flustrina</taxon>
        <taxon>Buguloidea</taxon>
        <taxon>Bugulidae</taxon>
        <taxon>Bugula</taxon>
    </lineage>
</organism>
<feature type="transmembrane region" description="Helical" evidence="6">
    <location>
        <begin position="337"/>
        <end position="355"/>
    </location>
</feature>
<comment type="subcellular location">
    <subcellularLocation>
        <location evidence="1">Membrane</location>
        <topology evidence="1">Multi-pass membrane protein</topology>
    </subcellularLocation>
</comment>
<accession>A0A7J7K0V5</accession>
<dbReference type="PANTHER" id="PTHR10383:SF9">
    <property type="entry name" value="SERINE INCORPORATOR, ISOFORM F"/>
    <property type="match status" value="1"/>
</dbReference>
<feature type="transmembrane region" description="Helical" evidence="6">
    <location>
        <begin position="413"/>
        <end position="433"/>
    </location>
</feature>
<dbReference type="InterPro" id="IPR005016">
    <property type="entry name" value="TDE1/TMS"/>
</dbReference>
<protein>
    <recommendedName>
        <fullName evidence="9">SERINC1</fullName>
    </recommendedName>
</protein>